<feature type="chain" id="PRO_5039124831" evidence="2">
    <location>
        <begin position="25"/>
        <end position="256"/>
    </location>
</feature>
<evidence type="ECO:0000256" key="1">
    <source>
        <dbReference type="SAM" id="MobiDB-lite"/>
    </source>
</evidence>
<dbReference type="Proteomes" id="UP000886812">
    <property type="component" value="Unassembled WGS sequence"/>
</dbReference>
<name>A0A9D1NK23_9BACT</name>
<evidence type="ECO:0000313" key="4">
    <source>
        <dbReference type="Proteomes" id="UP000886812"/>
    </source>
</evidence>
<sequence>MKSRLLFALSLFVGVALVPAAVFGAPKKKKGGGSEISCAEIWNGAAEKFYGKTVKTFVLGIGAAGTASSDAAAAVVPVETGDANRDPGGNALVLVPPADFSGFAEKFAPRAEGGSSSFGEKIAYRLLAGTFAEVGGENVLLLGVSAAALKDFSPSRALEAQLGEDVAGDGGNGAGGREEKSSREGYEKKIFSVAEIGKKPGRTAAEFRRLVALFNRGKRGAERMSAKEIREACGNDAEFFLTVFDEKAKIEWEIRN</sequence>
<organism evidence="3 4">
    <name type="scientific">Candidatus Spyradosoma merdigallinarum</name>
    <dbReference type="NCBI Taxonomy" id="2840950"/>
    <lineage>
        <taxon>Bacteria</taxon>
        <taxon>Pseudomonadati</taxon>
        <taxon>Verrucomicrobiota</taxon>
        <taxon>Opitutia</taxon>
        <taxon>Opitutia incertae sedis</taxon>
        <taxon>Candidatus Spyradosoma</taxon>
    </lineage>
</organism>
<evidence type="ECO:0000313" key="3">
    <source>
        <dbReference type="EMBL" id="HIV04545.1"/>
    </source>
</evidence>
<evidence type="ECO:0000256" key="2">
    <source>
        <dbReference type="SAM" id="SignalP"/>
    </source>
</evidence>
<protein>
    <submittedName>
        <fullName evidence="3">Uncharacterized protein</fullName>
    </submittedName>
</protein>
<reference evidence="3" key="1">
    <citation type="submission" date="2020-10" db="EMBL/GenBank/DDBJ databases">
        <authorList>
            <person name="Gilroy R."/>
        </authorList>
    </citation>
    <scope>NUCLEOTIDE SEQUENCE</scope>
    <source>
        <strain evidence="3">10669</strain>
    </source>
</reference>
<dbReference type="AlphaFoldDB" id="A0A9D1NK23"/>
<gene>
    <name evidence="3" type="ORF">IAC75_05295</name>
</gene>
<keyword evidence="2" id="KW-0732">Signal</keyword>
<comment type="caution">
    <text evidence="3">The sequence shown here is derived from an EMBL/GenBank/DDBJ whole genome shotgun (WGS) entry which is preliminary data.</text>
</comment>
<accession>A0A9D1NK23</accession>
<proteinExistence type="predicted"/>
<reference evidence="3" key="2">
    <citation type="journal article" date="2021" name="PeerJ">
        <title>Extensive microbial diversity within the chicken gut microbiome revealed by metagenomics and culture.</title>
        <authorList>
            <person name="Gilroy R."/>
            <person name="Ravi A."/>
            <person name="Getino M."/>
            <person name="Pursley I."/>
            <person name="Horton D.L."/>
            <person name="Alikhan N.F."/>
            <person name="Baker D."/>
            <person name="Gharbi K."/>
            <person name="Hall N."/>
            <person name="Watson M."/>
            <person name="Adriaenssens E.M."/>
            <person name="Foster-Nyarko E."/>
            <person name="Jarju S."/>
            <person name="Secka A."/>
            <person name="Antonio M."/>
            <person name="Oren A."/>
            <person name="Chaudhuri R.R."/>
            <person name="La Ragione R."/>
            <person name="Hildebrand F."/>
            <person name="Pallen M.J."/>
        </authorList>
    </citation>
    <scope>NUCLEOTIDE SEQUENCE</scope>
    <source>
        <strain evidence="3">10669</strain>
    </source>
</reference>
<feature type="region of interest" description="Disordered" evidence="1">
    <location>
        <begin position="163"/>
        <end position="183"/>
    </location>
</feature>
<dbReference type="EMBL" id="DVOG01000136">
    <property type="protein sequence ID" value="HIV04545.1"/>
    <property type="molecule type" value="Genomic_DNA"/>
</dbReference>
<feature type="signal peptide" evidence="2">
    <location>
        <begin position="1"/>
        <end position="24"/>
    </location>
</feature>